<dbReference type="InterPro" id="IPR050063">
    <property type="entry name" value="Ribosomal_protein_uL29"/>
</dbReference>
<dbReference type="GO" id="GO:0003735">
    <property type="term" value="F:structural constituent of ribosome"/>
    <property type="evidence" value="ECO:0007669"/>
    <property type="project" value="InterPro"/>
</dbReference>
<dbReference type="SUPFAM" id="SSF46561">
    <property type="entry name" value="Ribosomal protein L29 (L29p)"/>
    <property type="match status" value="1"/>
</dbReference>
<dbReference type="PANTHER" id="PTHR10916">
    <property type="entry name" value="60S RIBOSOMAL PROTEIN L35/50S RIBOSOMAL PROTEIN L29"/>
    <property type="match status" value="1"/>
</dbReference>
<organism evidence="7 8">
    <name type="scientific">Moorena producens PAL-8-15-08-1</name>
    <dbReference type="NCBI Taxonomy" id="1458985"/>
    <lineage>
        <taxon>Bacteria</taxon>
        <taxon>Bacillati</taxon>
        <taxon>Cyanobacteriota</taxon>
        <taxon>Cyanophyceae</taxon>
        <taxon>Coleofasciculales</taxon>
        <taxon>Coleofasciculaceae</taxon>
        <taxon>Moorena</taxon>
    </lineage>
</organism>
<reference evidence="8" key="1">
    <citation type="submission" date="2016-10" db="EMBL/GenBank/DDBJ databases">
        <title>Comparative genomics uncovers the prolific and rare metabolic potential of the cyanobacterial genus Moorea.</title>
        <authorList>
            <person name="Leao T."/>
            <person name="Castelao G."/>
            <person name="Korobeynikov A."/>
            <person name="Monroe E.A."/>
            <person name="Podell S."/>
            <person name="Glukhov E."/>
            <person name="Allen E."/>
            <person name="Gerwick W.H."/>
            <person name="Gerwick L."/>
        </authorList>
    </citation>
    <scope>NUCLEOTIDE SEQUENCE [LARGE SCALE GENOMIC DNA]</scope>
    <source>
        <strain evidence="8">PAL-8-15-08-1</strain>
    </source>
</reference>
<dbReference type="InterPro" id="IPR018254">
    <property type="entry name" value="Ribosomal_uL29_CS"/>
</dbReference>
<evidence type="ECO:0000256" key="6">
    <source>
        <dbReference type="SAM" id="MobiDB-lite"/>
    </source>
</evidence>
<dbReference type="GO" id="GO:0022625">
    <property type="term" value="C:cytosolic large ribosomal subunit"/>
    <property type="evidence" value="ECO:0007669"/>
    <property type="project" value="TreeGrafter"/>
</dbReference>
<name>A0A1D8TKK5_9CYAN</name>
<evidence type="ECO:0000256" key="2">
    <source>
        <dbReference type="ARBA" id="ARBA00022980"/>
    </source>
</evidence>
<dbReference type="InterPro" id="IPR001854">
    <property type="entry name" value="Ribosomal_uL29"/>
</dbReference>
<feature type="compositionally biased region" description="Low complexity" evidence="6">
    <location>
        <begin position="73"/>
        <end position="87"/>
    </location>
</feature>
<evidence type="ECO:0000256" key="4">
    <source>
        <dbReference type="ARBA" id="ARBA00035204"/>
    </source>
</evidence>
<dbReference type="CDD" id="cd00427">
    <property type="entry name" value="Ribosomal_L29_HIP"/>
    <property type="match status" value="1"/>
</dbReference>
<dbReference type="EMBL" id="CP017599">
    <property type="protein sequence ID" value="AOW98167.1"/>
    <property type="molecule type" value="Genomic_DNA"/>
</dbReference>
<evidence type="ECO:0000256" key="3">
    <source>
        <dbReference type="ARBA" id="ARBA00023274"/>
    </source>
</evidence>
<feature type="region of interest" description="Disordered" evidence="6">
    <location>
        <begin position="60"/>
        <end position="94"/>
    </location>
</feature>
<dbReference type="Pfam" id="PF00831">
    <property type="entry name" value="Ribosomal_L29"/>
    <property type="match status" value="1"/>
</dbReference>
<evidence type="ECO:0000256" key="1">
    <source>
        <dbReference type="ARBA" id="ARBA00009254"/>
    </source>
</evidence>
<gene>
    <name evidence="5" type="primary">rpmC</name>
    <name evidence="5" type="synonym">rpl29</name>
    <name evidence="7" type="ORF">BJP34_00795</name>
</gene>
<accession>A0A1D8TKK5</accession>
<evidence type="ECO:0000256" key="5">
    <source>
        <dbReference type="HAMAP-Rule" id="MF_00374"/>
    </source>
</evidence>
<dbReference type="KEGG" id="mpro:BJP34_00795"/>
<keyword evidence="3 5" id="KW-0687">Ribonucleoprotein</keyword>
<evidence type="ECO:0000313" key="8">
    <source>
        <dbReference type="Proteomes" id="UP000177870"/>
    </source>
</evidence>
<keyword evidence="2 5" id="KW-0689">Ribosomal protein</keyword>
<dbReference type="PROSITE" id="PS00579">
    <property type="entry name" value="RIBOSOMAL_L29"/>
    <property type="match status" value="1"/>
</dbReference>
<comment type="similarity">
    <text evidence="1 5">Belongs to the universal ribosomal protein uL29 family.</text>
</comment>
<dbReference type="Proteomes" id="UP000177870">
    <property type="component" value="Chromosome"/>
</dbReference>
<proteinExistence type="inferred from homology"/>
<feature type="compositionally biased region" description="Basic and acidic residues" evidence="6">
    <location>
        <begin position="60"/>
        <end position="72"/>
    </location>
</feature>
<dbReference type="STRING" id="1458985.BJP34_00795"/>
<dbReference type="Gene3D" id="1.10.287.310">
    <property type="match status" value="1"/>
</dbReference>
<dbReference type="PANTHER" id="PTHR10916:SF0">
    <property type="entry name" value="LARGE RIBOSOMAL SUBUNIT PROTEIN UL29C"/>
    <property type="match status" value="1"/>
</dbReference>
<evidence type="ECO:0000313" key="7">
    <source>
        <dbReference type="EMBL" id="AOW98167.1"/>
    </source>
</evidence>
<dbReference type="HAMAP" id="MF_00374">
    <property type="entry name" value="Ribosomal_uL29"/>
    <property type="match status" value="1"/>
</dbReference>
<sequence>MALPKIEDARSLSDAELEQEILAAKRQLFDLRLQKATKRLEKPHQFKHLKHRIAQLMTVERERQLAKQKESTDTSQSDTPQSEQSDTPQSESDE</sequence>
<dbReference type="RefSeq" id="WP_070390683.1">
    <property type="nucleotide sequence ID" value="NZ_CP017599.1"/>
</dbReference>
<dbReference type="AlphaFoldDB" id="A0A1D8TKK5"/>
<dbReference type="NCBIfam" id="TIGR00012">
    <property type="entry name" value="L29"/>
    <property type="match status" value="1"/>
</dbReference>
<dbReference type="OrthoDB" id="9815192at2"/>
<protein>
    <recommendedName>
        <fullName evidence="4 5">Large ribosomal subunit protein uL29</fullName>
    </recommendedName>
</protein>
<dbReference type="InterPro" id="IPR036049">
    <property type="entry name" value="Ribosomal_uL29_sf"/>
</dbReference>
<dbReference type="GO" id="GO:0006412">
    <property type="term" value="P:translation"/>
    <property type="evidence" value="ECO:0007669"/>
    <property type="project" value="UniProtKB-UniRule"/>
</dbReference>